<keyword evidence="2 5" id="KW-0812">Transmembrane</keyword>
<feature type="transmembrane region" description="Helical" evidence="5">
    <location>
        <begin position="195"/>
        <end position="221"/>
    </location>
</feature>
<feature type="transmembrane region" description="Helical" evidence="5">
    <location>
        <begin position="118"/>
        <end position="139"/>
    </location>
</feature>
<name>A0A6V7W8X3_MELEN</name>
<protein>
    <submittedName>
        <fullName evidence="6">Uncharacterized protein</fullName>
    </submittedName>
</protein>
<evidence type="ECO:0000256" key="4">
    <source>
        <dbReference type="ARBA" id="ARBA00023136"/>
    </source>
</evidence>
<evidence type="ECO:0000256" key="2">
    <source>
        <dbReference type="ARBA" id="ARBA00022692"/>
    </source>
</evidence>
<evidence type="ECO:0000313" key="6">
    <source>
        <dbReference type="EMBL" id="CAD2183208.1"/>
    </source>
</evidence>
<feature type="transmembrane region" description="Helical" evidence="5">
    <location>
        <begin position="6"/>
        <end position="31"/>
    </location>
</feature>
<comment type="subcellular location">
    <subcellularLocation>
        <location evidence="1">Membrane</location>
    </subcellularLocation>
</comment>
<keyword evidence="3 5" id="KW-1133">Transmembrane helix</keyword>
<evidence type="ECO:0000256" key="1">
    <source>
        <dbReference type="ARBA" id="ARBA00004370"/>
    </source>
</evidence>
<evidence type="ECO:0000256" key="5">
    <source>
        <dbReference type="SAM" id="Phobius"/>
    </source>
</evidence>
<sequence length="263" mass="30207">MDIKTFVFKTINLFTDTIGLLIFGNVVYLTIKYKDLHTLCHILLGLYSLSHACSKVVLLPNYILYVLQSTIPTYICVLIVLIPRTLMMGVFTFMVSIGIDRMLGICFPFWYIQNKSKLYRLLLVGTPCSYSLYCLYLMLQDLSNNSPSNCLLNYNDKVITITPFVCVISTLFCYLIILLKAIFGKDPIGKSLREAILKSSATLIFIQNFGWICYLGVNFYIRNYIKENDQISLYLNFATIFPSLITIVEVISLFITRYVLKKI</sequence>
<feature type="transmembrane region" description="Helical" evidence="5">
    <location>
        <begin position="233"/>
        <end position="260"/>
    </location>
</feature>
<feature type="transmembrane region" description="Helical" evidence="5">
    <location>
        <begin position="71"/>
        <end position="97"/>
    </location>
</feature>
<keyword evidence="4 5" id="KW-0472">Membrane</keyword>
<proteinExistence type="predicted"/>
<evidence type="ECO:0000313" key="7">
    <source>
        <dbReference type="Proteomes" id="UP000580250"/>
    </source>
</evidence>
<dbReference type="Proteomes" id="UP000580250">
    <property type="component" value="Unassembled WGS sequence"/>
</dbReference>
<dbReference type="Gene3D" id="1.20.1070.10">
    <property type="entry name" value="Rhodopsin 7-helix transmembrane proteins"/>
    <property type="match status" value="1"/>
</dbReference>
<dbReference type="EMBL" id="CAJEWN010000460">
    <property type="protein sequence ID" value="CAD2183208.1"/>
    <property type="molecule type" value="Genomic_DNA"/>
</dbReference>
<dbReference type="AlphaFoldDB" id="A0A6V7W8X3"/>
<dbReference type="GO" id="GO:0016020">
    <property type="term" value="C:membrane"/>
    <property type="evidence" value="ECO:0007669"/>
    <property type="project" value="UniProtKB-SubCell"/>
</dbReference>
<dbReference type="SMART" id="SM01381">
    <property type="entry name" value="7TM_GPCR_Srsx"/>
    <property type="match status" value="1"/>
</dbReference>
<dbReference type="SUPFAM" id="SSF81321">
    <property type="entry name" value="Family A G protein-coupled receptor-like"/>
    <property type="match status" value="1"/>
</dbReference>
<dbReference type="Pfam" id="PF10320">
    <property type="entry name" value="7TM_GPCR_Srsx"/>
    <property type="match status" value="1"/>
</dbReference>
<accession>A0A6V7W8X3</accession>
<comment type="caution">
    <text evidence="6">The sequence shown here is derived from an EMBL/GenBank/DDBJ whole genome shotgun (WGS) entry which is preliminary data.</text>
</comment>
<evidence type="ECO:0000256" key="3">
    <source>
        <dbReference type="ARBA" id="ARBA00022989"/>
    </source>
</evidence>
<dbReference type="GO" id="GO:0004930">
    <property type="term" value="F:G protein-coupled receptor activity"/>
    <property type="evidence" value="ECO:0007669"/>
    <property type="project" value="InterPro"/>
</dbReference>
<feature type="transmembrane region" description="Helical" evidence="5">
    <location>
        <begin position="159"/>
        <end position="183"/>
    </location>
</feature>
<dbReference type="OrthoDB" id="5820127at2759"/>
<organism evidence="6 7">
    <name type="scientific">Meloidogyne enterolobii</name>
    <name type="common">Root-knot nematode worm</name>
    <name type="synonym">Meloidogyne mayaguensis</name>
    <dbReference type="NCBI Taxonomy" id="390850"/>
    <lineage>
        <taxon>Eukaryota</taxon>
        <taxon>Metazoa</taxon>
        <taxon>Ecdysozoa</taxon>
        <taxon>Nematoda</taxon>
        <taxon>Chromadorea</taxon>
        <taxon>Rhabditida</taxon>
        <taxon>Tylenchina</taxon>
        <taxon>Tylenchomorpha</taxon>
        <taxon>Tylenchoidea</taxon>
        <taxon>Meloidogynidae</taxon>
        <taxon>Meloidogyninae</taxon>
        <taxon>Meloidogyne</taxon>
    </lineage>
</organism>
<reference evidence="6 7" key="1">
    <citation type="submission" date="2020-08" db="EMBL/GenBank/DDBJ databases">
        <authorList>
            <person name="Koutsovoulos G."/>
            <person name="Danchin GJ E."/>
        </authorList>
    </citation>
    <scope>NUCLEOTIDE SEQUENCE [LARGE SCALE GENOMIC DNA]</scope>
</reference>
<dbReference type="InterPro" id="IPR019424">
    <property type="entry name" value="7TM_GPCR_Srsx"/>
</dbReference>
<dbReference type="InterPro" id="IPR000276">
    <property type="entry name" value="GPCR_Rhodpsn"/>
</dbReference>
<gene>
    <name evidence="6" type="ORF">MENT_LOCUS35484</name>
</gene>